<keyword evidence="3" id="KW-1185">Reference proteome</keyword>
<dbReference type="InterPro" id="IPR045584">
    <property type="entry name" value="Pilin-like"/>
</dbReference>
<reference evidence="2 3" key="1">
    <citation type="submission" date="2021-03" db="EMBL/GenBank/DDBJ databases">
        <title>novel species isolated from a fishpond in China.</title>
        <authorList>
            <person name="Lu H."/>
            <person name="Cai Z."/>
        </authorList>
    </citation>
    <scope>NUCLEOTIDE SEQUENCE [LARGE SCALE GENOMIC DNA]</scope>
    <source>
        <strain evidence="2 3">Y57</strain>
    </source>
</reference>
<name>A0ABS3CV11_9ALTE</name>
<dbReference type="EMBL" id="JAFKCS010000009">
    <property type="protein sequence ID" value="MBN7820440.1"/>
    <property type="molecule type" value="Genomic_DNA"/>
</dbReference>
<dbReference type="RefSeq" id="WP_206594272.1">
    <property type="nucleotide sequence ID" value="NZ_JAFKCS010000009.1"/>
</dbReference>
<dbReference type="Proteomes" id="UP000663992">
    <property type="component" value="Unassembled WGS sequence"/>
</dbReference>
<organism evidence="2 3">
    <name type="scientific">Bowmanella yangjiangensis</name>
    <dbReference type="NCBI Taxonomy" id="2811230"/>
    <lineage>
        <taxon>Bacteria</taxon>
        <taxon>Pseudomonadati</taxon>
        <taxon>Pseudomonadota</taxon>
        <taxon>Gammaproteobacteria</taxon>
        <taxon>Alteromonadales</taxon>
        <taxon>Alteromonadaceae</taxon>
        <taxon>Bowmanella</taxon>
    </lineage>
</organism>
<keyword evidence="1" id="KW-1133">Transmembrane helix</keyword>
<sequence length="214" mass="24369">MQWVMFDRLKLLRSQYPTLRSVNQGGFTLIEMLVVLVILAMTTTLLAQGLATTWRNFEKMDAKILVQSSADLPVVWFQQSIRGAVLYHPYIANAKGLKNSFEFVSSALPDDSAHIPQGMSWQIVADNNYWYLQWLNQNNPQLAVEIQRFDQSAHFEYLVEDSWQSEFLPDTAVLPRAVRIVNGDIVWAMAVIGRPQIADMPPELQAFGIYEFGG</sequence>
<dbReference type="NCBIfam" id="TIGR02532">
    <property type="entry name" value="IV_pilin_GFxxxE"/>
    <property type="match status" value="1"/>
</dbReference>
<evidence type="ECO:0000313" key="3">
    <source>
        <dbReference type="Proteomes" id="UP000663992"/>
    </source>
</evidence>
<comment type="caution">
    <text evidence="2">The sequence shown here is derived from an EMBL/GenBank/DDBJ whole genome shotgun (WGS) entry which is preliminary data.</text>
</comment>
<dbReference type="SUPFAM" id="SSF54523">
    <property type="entry name" value="Pili subunits"/>
    <property type="match status" value="1"/>
</dbReference>
<proteinExistence type="predicted"/>
<feature type="transmembrane region" description="Helical" evidence="1">
    <location>
        <begin position="27"/>
        <end position="51"/>
    </location>
</feature>
<dbReference type="Pfam" id="PF07963">
    <property type="entry name" value="N_methyl"/>
    <property type="match status" value="1"/>
</dbReference>
<accession>A0ABS3CV11</accession>
<keyword evidence="1" id="KW-0472">Membrane</keyword>
<evidence type="ECO:0000256" key="1">
    <source>
        <dbReference type="SAM" id="Phobius"/>
    </source>
</evidence>
<evidence type="ECO:0000313" key="2">
    <source>
        <dbReference type="EMBL" id="MBN7820440.1"/>
    </source>
</evidence>
<keyword evidence="1" id="KW-0812">Transmembrane</keyword>
<dbReference type="PROSITE" id="PS00409">
    <property type="entry name" value="PROKAR_NTER_METHYL"/>
    <property type="match status" value="1"/>
</dbReference>
<gene>
    <name evidence="2" type="ORF">J0A65_11225</name>
</gene>
<dbReference type="InterPro" id="IPR012902">
    <property type="entry name" value="N_methyl_site"/>
</dbReference>
<protein>
    <submittedName>
        <fullName evidence="2">Type II secretion system protein</fullName>
    </submittedName>
</protein>